<evidence type="ECO:0000313" key="5">
    <source>
        <dbReference type="Proteomes" id="UP000291338"/>
    </source>
</evidence>
<evidence type="ECO:0000313" key="4">
    <source>
        <dbReference type="EMBL" id="RZQ55168.1"/>
    </source>
</evidence>
<keyword evidence="1 2" id="KW-0732">Signal</keyword>
<feature type="domain" description="Outer membrane protein beta-barrel" evidence="3">
    <location>
        <begin position="14"/>
        <end position="191"/>
    </location>
</feature>
<dbReference type="InterPro" id="IPR027385">
    <property type="entry name" value="Beta-barrel_OMP"/>
</dbReference>
<dbReference type="InterPro" id="IPR011250">
    <property type="entry name" value="OMP/PagP_B-barrel"/>
</dbReference>
<dbReference type="SUPFAM" id="SSF56925">
    <property type="entry name" value="OMPA-like"/>
    <property type="match status" value="1"/>
</dbReference>
<dbReference type="Proteomes" id="UP000291338">
    <property type="component" value="Unassembled WGS sequence"/>
</dbReference>
<dbReference type="AlphaFoldDB" id="A0A4V2EKA5"/>
<name>A0A4V2EKA5_9GAMM</name>
<sequence length="191" mass="21113">MLGNIKGIKMLRLAALSLFLSSAAFAGDNSHSVGFGYSYSNIDNINDESTSELNDLVTSHFSFSYHYNVNKYFSVGVGHLNGDSSKADGGFIDVFTDSKIDYNSNFLSAIISYPITKRSSLYFKANALSYEYDIIDDNKSVYKEDDSDFGYGLGWKYVFDSGIGLDFGYEVLNLGSRIDIEGFSAGISYNF</sequence>
<accession>A0A4V2EKA5</accession>
<dbReference type="Pfam" id="PF13505">
    <property type="entry name" value="OMP_b-brl"/>
    <property type="match status" value="1"/>
</dbReference>
<evidence type="ECO:0000256" key="1">
    <source>
        <dbReference type="ARBA" id="ARBA00022729"/>
    </source>
</evidence>
<organism evidence="4 5">
    <name type="scientific">Pseudoalteromonas phenolica</name>
    <dbReference type="NCBI Taxonomy" id="161398"/>
    <lineage>
        <taxon>Bacteria</taxon>
        <taxon>Pseudomonadati</taxon>
        <taxon>Pseudomonadota</taxon>
        <taxon>Gammaproteobacteria</taxon>
        <taxon>Alteromonadales</taxon>
        <taxon>Pseudoalteromonadaceae</taxon>
        <taxon>Pseudoalteromonas</taxon>
    </lineage>
</organism>
<feature type="chain" id="PRO_5020636019" description="Outer membrane protein beta-barrel domain-containing protein" evidence="2">
    <location>
        <begin position="27"/>
        <end position="191"/>
    </location>
</feature>
<comment type="caution">
    <text evidence="4">The sequence shown here is derived from an EMBL/GenBank/DDBJ whole genome shotgun (WGS) entry which is preliminary data.</text>
</comment>
<gene>
    <name evidence="4" type="ORF">C1E23_00285</name>
</gene>
<reference evidence="4 5" key="1">
    <citation type="submission" date="2018-01" db="EMBL/GenBank/DDBJ databases">
        <title>Co-occurrence of chitin degradation, pigmentation and bioactivity in marine Pseudoalteromonas.</title>
        <authorList>
            <person name="Paulsen S."/>
            <person name="Gram L."/>
            <person name="Machado H."/>
        </authorList>
    </citation>
    <scope>NUCLEOTIDE SEQUENCE [LARGE SCALE GENOMIC DNA]</scope>
    <source>
        <strain evidence="4 5">S3898</strain>
    </source>
</reference>
<feature type="signal peptide" evidence="2">
    <location>
        <begin position="1"/>
        <end position="26"/>
    </location>
</feature>
<evidence type="ECO:0000259" key="3">
    <source>
        <dbReference type="Pfam" id="PF13505"/>
    </source>
</evidence>
<dbReference type="EMBL" id="PPSX01000001">
    <property type="protein sequence ID" value="RZQ55168.1"/>
    <property type="molecule type" value="Genomic_DNA"/>
</dbReference>
<evidence type="ECO:0000256" key="2">
    <source>
        <dbReference type="SAM" id="SignalP"/>
    </source>
</evidence>
<proteinExistence type="predicted"/>
<protein>
    <recommendedName>
        <fullName evidence="3">Outer membrane protein beta-barrel domain-containing protein</fullName>
    </recommendedName>
</protein>
<dbReference type="Gene3D" id="2.40.160.20">
    <property type="match status" value="1"/>
</dbReference>